<keyword evidence="2" id="KW-1185">Reference proteome</keyword>
<accession>A0A1I4D2K4</accession>
<gene>
    <name evidence="1" type="ORF">SAMN05216302_101846</name>
</gene>
<dbReference type="AlphaFoldDB" id="A0A1I4D2K4"/>
<dbReference type="EMBL" id="FOSP01000018">
    <property type="protein sequence ID" value="SFK87203.1"/>
    <property type="molecule type" value="Genomic_DNA"/>
</dbReference>
<reference evidence="2" key="1">
    <citation type="submission" date="2016-10" db="EMBL/GenBank/DDBJ databases">
        <authorList>
            <person name="Varghese N."/>
            <person name="Submissions S."/>
        </authorList>
    </citation>
    <scope>NUCLEOTIDE SEQUENCE [LARGE SCALE GENOMIC DNA]</scope>
    <source>
        <strain evidence="2">Nm69</strain>
    </source>
</reference>
<sequence>MITVKERSIIQRLLLGMFAMKLPRLFGNRKGVSLKSVAALAWNTQTVSILTFYQLQFSYSYKIRIFESNNYGSQSSFTGKTVLLSFNS</sequence>
<evidence type="ECO:0000313" key="1">
    <source>
        <dbReference type="EMBL" id="SFK87203.1"/>
    </source>
</evidence>
<proteinExistence type="predicted"/>
<protein>
    <submittedName>
        <fullName evidence="1">Uncharacterized protein</fullName>
    </submittedName>
</protein>
<evidence type="ECO:0000313" key="2">
    <source>
        <dbReference type="Proteomes" id="UP000199533"/>
    </source>
</evidence>
<organism evidence="1 2">
    <name type="scientific">Nitrosomonas aestuarii</name>
    <dbReference type="NCBI Taxonomy" id="52441"/>
    <lineage>
        <taxon>Bacteria</taxon>
        <taxon>Pseudomonadati</taxon>
        <taxon>Pseudomonadota</taxon>
        <taxon>Betaproteobacteria</taxon>
        <taxon>Nitrosomonadales</taxon>
        <taxon>Nitrosomonadaceae</taxon>
        <taxon>Nitrosomonas</taxon>
    </lineage>
</organism>
<name>A0A1I4D2K4_9PROT</name>
<dbReference type="STRING" id="52441.SAMN05216302_101846"/>
<dbReference type="Proteomes" id="UP000199533">
    <property type="component" value="Unassembled WGS sequence"/>
</dbReference>